<protein>
    <recommendedName>
        <fullName evidence="4">Methyltransferase small domain-containing protein</fullName>
    </recommendedName>
</protein>
<evidence type="ECO:0000256" key="1">
    <source>
        <dbReference type="SAM" id="MobiDB-lite"/>
    </source>
</evidence>
<dbReference type="RefSeq" id="WP_326927318.1">
    <property type="nucleotide sequence ID" value="NZ_CP123443.1"/>
</dbReference>
<dbReference type="Gene3D" id="3.40.50.150">
    <property type="entry name" value="Vaccinia Virus protein VP39"/>
    <property type="match status" value="1"/>
</dbReference>
<gene>
    <name evidence="2" type="ORF">P0082_11700</name>
</gene>
<evidence type="ECO:0000313" key="3">
    <source>
        <dbReference type="Proteomes" id="UP001228690"/>
    </source>
</evidence>
<evidence type="ECO:0008006" key="4">
    <source>
        <dbReference type="Google" id="ProtNLM"/>
    </source>
</evidence>
<accession>A0ABY8MHU2</accession>
<reference evidence="2 3" key="1">
    <citation type="submission" date="2023-04" db="EMBL/GenBank/DDBJ databases">
        <title>Spirochaete genome identified in red abalone sample constitutes a novel genus.</title>
        <authorList>
            <person name="Sharma S.P."/>
            <person name="Purcell C.M."/>
            <person name="Hyde J.R."/>
            <person name="Severin A.J."/>
        </authorList>
    </citation>
    <scope>NUCLEOTIDE SEQUENCE [LARGE SCALE GENOMIC DNA]</scope>
    <source>
        <strain evidence="2 3">SP-2023</strain>
    </source>
</reference>
<name>A0ABY8MHU2_9SPIO</name>
<feature type="region of interest" description="Disordered" evidence="1">
    <location>
        <begin position="295"/>
        <end position="332"/>
    </location>
</feature>
<evidence type="ECO:0000313" key="2">
    <source>
        <dbReference type="EMBL" id="WGK69130.1"/>
    </source>
</evidence>
<dbReference type="EMBL" id="CP123443">
    <property type="protein sequence ID" value="WGK69130.1"/>
    <property type="molecule type" value="Genomic_DNA"/>
</dbReference>
<organism evidence="2 3">
    <name type="scientific">Candidatus Haliotispira prima</name>
    <dbReference type="NCBI Taxonomy" id="3034016"/>
    <lineage>
        <taxon>Bacteria</taxon>
        <taxon>Pseudomonadati</taxon>
        <taxon>Spirochaetota</taxon>
        <taxon>Spirochaetia</taxon>
        <taxon>Spirochaetales</taxon>
        <taxon>Spirochaetaceae</taxon>
        <taxon>Candidatus Haliotispira</taxon>
    </lineage>
</organism>
<proteinExistence type="predicted"/>
<sequence>MNEKQQPTTFPELLVPYCHNTLTYRYWGKNYHLASSPALFSATRIDRGSQMLLTSLLPHDGQNGPGNPLQDMLQQALESSGPESGPRFEIHDWGCGIGTLGLMVQGHIGQLRQKHNKQLQKQLETENEAPPPQELQCELRVFDRDALALAFTRANWEQNISPQPGFRPGLHVAPGIWGEEEAEREPDSVRLVLSNIPAKLGEPVLRKVLPALATATEKGPSPYVAIVIVAPLRHLVEEAATASQIQILYKDGSGDHCVYHYRRAESGPGSLPDALKLYKRGESCFVLERKGNSFNLRKGPRPGTGAAKGSLLYKGQKSGGEQRETTNPPQTNLPRAKWLLRWPFRCAYGLTDFDRPGYRLDLLVRLLAQRNWGGRVLLWEPGHGHLACFLALKPGCHVRHIDLAGRDRLALLLARYNLENLANFHDKTIPTSLSHSVPCPEAIPHDPAASWDMIVLPLDDKFSKEQAHSVQSWLALLPQGTHLCLLGRSRVVQQLESFGSQIAELRGHGFLAKLLCKTGDLLISPPANSSAGQSLL</sequence>
<dbReference type="Proteomes" id="UP001228690">
    <property type="component" value="Chromosome"/>
</dbReference>
<keyword evidence="3" id="KW-1185">Reference proteome</keyword>
<dbReference type="InterPro" id="IPR029063">
    <property type="entry name" value="SAM-dependent_MTases_sf"/>
</dbReference>